<name>A0ABD4QLA3_9BACI</name>
<dbReference type="Proteomes" id="UP000676804">
    <property type="component" value="Unassembled WGS sequence"/>
</dbReference>
<dbReference type="AlphaFoldDB" id="A0ABD4QLA3"/>
<accession>A0ABD4QLA3</accession>
<evidence type="ECO:0000313" key="2">
    <source>
        <dbReference type="Proteomes" id="UP000676804"/>
    </source>
</evidence>
<dbReference type="EMBL" id="JAGQFH010000027">
    <property type="protein sequence ID" value="MBR8691141.1"/>
    <property type="molecule type" value="Genomic_DNA"/>
</dbReference>
<protein>
    <submittedName>
        <fullName evidence="1">Uncharacterized protein</fullName>
    </submittedName>
</protein>
<reference evidence="1 2" key="1">
    <citation type="submission" date="2021-04" db="EMBL/GenBank/DDBJ databases">
        <title>Isolation of newly marine bacteria for enzymatic activity.</title>
        <authorList>
            <person name="Hadi W.A.M."/>
            <person name="Nair A.J.J."/>
            <person name="Edwin B.T."/>
        </authorList>
    </citation>
    <scope>NUCLEOTIDE SEQUENCE [LARGE SCALE GENOMIC DNA]</scope>
    <source>
        <strain evidence="1 2">B28A</strain>
    </source>
</reference>
<sequence length="196" mass="21620">MADVVSHAVVKKATEVIAQRKAIVRRKVTAQRKARRVKNHVKAKNLTEAKRANRKNHTAANRDHTIRRAVSHIAVSADLIRRAAASHIAASADPIIRRAAASHTAASTDHTIRRAVSHIAAIDLNVLITINAAALAIDVERKSIVPEIEEMLIVNGSKGTCGSIAAIAKHEIIIFETLFKREYDKKGFFLFHREIK</sequence>
<organism evidence="1 2">
    <name type="scientific">Bacillus australimaris</name>
    <dbReference type="NCBI Taxonomy" id="1326968"/>
    <lineage>
        <taxon>Bacteria</taxon>
        <taxon>Bacillati</taxon>
        <taxon>Bacillota</taxon>
        <taxon>Bacilli</taxon>
        <taxon>Bacillales</taxon>
        <taxon>Bacillaceae</taxon>
        <taxon>Bacillus</taxon>
    </lineage>
</organism>
<evidence type="ECO:0000313" key="1">
    <source>
        <dbReference type="EMBL" id="MBR8691141.1"/>
    </source>
</evidence>
<proteinExistence type="predicted"/>
<gene>
    <name evidence="1" type="ORF">KCQ59_15225</name>
</gene>
<comment type="caution">
    <text evidence="1">The sequence shown here is derived from an EMBL/GenBank/DDBJ whole genome shotgun (WGS) entry which is preliminary data.</text>
</comment>